<dbReference type="InterPro" id="IPR023201">
    <property type="entry name" value="SecY_dom_sf"/>
</dbReference>
<evidence type="ECO:0000256" key="3">
    <source>
        <dbReference type="ARBA" id="ARBA00022448"/>
    </source>
</evidence>
<dbReference type="PRINTS" id="PR00303">
    <property type="entry name" value="SECYTRNLCASE"/>
</dbReference>
<dbReference type="SUPFAM" id="SSF103491">
    <property type="entry name" value="Preprotein translocase SecY subunit"/>
    <property type="match status" value="1"/>
</dbReference>
<protein>
    <recommendedName>
        <fullName evidence="9 10">Protein translocase subunit SecY</fullName>
    </recommendedName>
</protein>
<feature type="transmembrane region" description="Helical" evidence="9">
    <location>
        <begin position="205"/>
        <end position="223"/>
    </location>
</feature>
<feature type="transmembrane region" description="Helical" evidence="9">
    <location>
        <begin position="479"/>
        <end position="500"/>
    </location>
</feature>
<comment type="subunit">
    <text evidence="9">Component of the Sec protein translocase complex. Heterotrimer consisting of SecY, SecE and SecG subunits. The heterotrimers can form oligomers, although 1 heterotrimer is thought to be able to translocate proteins. Interacts with the ribosome. Interacts with SecDF, and other proteins may be involved. Interacts with SecA.</text>
</comment>
<organism evidence="13 14">
    <name type="scientific">Candidatus Southlakia epibionticum</name>
    <dbReference type="NCBI Taxonomy" id="3043284"/>
    <lineage>
        <taxon>Bacteria</taxon>
        <taxon>Candidatus Saccharimonadota</taxon>
        <taxon>Candidatus Saccharimonadia</taxon>
        <taxon>Candidatus Saccharimonadales</taxon>
        <taxon>Candidatus Saccharimonadaceae</taxon>
        <taxon>Candidatus Southlakia</taxon>
    </lineage>
</organism>
<comment type="similarity">
    <text evidence="2 9 12">Belongs to the SecY/SEC61-alpha family.</text>
</comment>
<feature type="transmembrane region" description="Helical" evidence="9">
    <location>
        <begin position="165"/>
        <end position="185"/>
    </location>
</feature>
<dbReference type="InterPro" id="IPR002208">
    <property type="entry name" value="SecY/SEC61-alpha"/>
</dbReference>
<evidence type="ECO:0000256" key="9">
    <source>
        <dbReference type="HAMAP-Rule" id="MF_01465"/>
    </source>
</evidence>
<evidence type="ECO:0000256" key="12">
    <source>
        <dbReference type="RuleBase" id="RU004349"/>
    </source>
</evidence>
<gene>
    <name evidence="9 13" type="primary">secY</name>
    <name evidence="13" type="ORF">SEML1_0453</name>
</gene>
<evidence type="ECO:0000256" key="6">
    <source>
        <dbReference type="ARBA" id="ARBA00022989"/>
    </source>
</evidence>
<dbReference type="Gene3D" id="1.10.3370.10">
    <property type="entry name" value="SecY subunit domain"/>
    <property type="match status" value="1"/>
</dbReference>
<dbReference type="PROSITE" id="PS00755">
    <property type="entry name" value="SECY_1"/>
    <property type="match status" value="1"/>
</dbReference>
<evidence type="ECO:0000313" key="13">
    <source>
        <dbReference type="EMBL" id="WIO46074.1"/>
    </source>
</evidence>
<keyword evidence="4 9" id="KW-0812">Transmembrane</keyword>
<dbReference type="HAMAP" id="MF_01465">
    <property type="entry name" value="SecY"/>
    <property type="match status" value="1"/>
</dbReference>
<dbReference type="Proteomes" id="UP001177295">
    <property type="component" value="Chromosome"/>
</dbReference>
<reference evidence="13 14" key="1">
    <citation type="journal article" date="2023" name="Cell">
        <title>Genetic manipulation of Patescibacteria provides mechanistic insights into microbial dark matter and the epibiotic lifestyle.</title>
        <authorList>
            <person name="Wang Y."/>
            <person name="Gallagher L.A."/>
            <person name="Andrade P.A."/>
            <person name="Liu A."/>
            <person name="Humphreys I.R."/>
            <person name="Turkarslan S."/>
            <person name="Cutler K.J."/>
            <person name="Arrieta-Ortiz M.L."/>
            <person name="Li Y."/>
            <person name="Radey M.C."/>
            <person name="McLean J.S."/>
            <person name="Cong Q."/>
            <person name="Baker D."/>
            <person name="Baliga N.S."/>
            <person name="Peterson S.B."/>
            <person name="Mougous J.D."/>
        </authorList>
    </citation>
    <scope>NUCLEOTIDE SEQUENCE [LARGE SCALE GENOMIC DNA]</scope>
    <source>
        <strain evidence="13 14">ML1</strain>
    </source>
</reference>
<accession>A0ABY8WWS4</accession>
<evidence type="ECO:0000256" key="10">
    <source>
        <dbReference type="RuleBase" id="RU000537"/>
    </source>
</evidence>
<dbReference type="InterPro" id="IPR026593">
    <property type="entry name" value="SecY"/>
</dbReference>
<keyword evidence="3 9" id="KW-0813">Transport</keyword>
<proteinExistence type="inferred from homology"/>
<feature type="transmembrane region" description="Helical" evidence="9">
    <location>
        <begin position="279"/>
        <end position="299"/>
    </location>
</feature>
<keyword evidence="9" id="KW-1003">Cell membrane</keyword>
<evidence type="ECO:0000256" key="4">
    <source>
        <dbReference type="ARBA" id="ARBA00022692"/>
    </source>
</evidence>
<keyword evidence="6 9" id="KW-1133">Transmembrane helix</keyword>
<comment type="function">
    <text evidence="9 10">The central subunit of the protein translocation channel SecYEG. Consists of two halves formed by TMs 1-5 and 6-10. These two domains form a lateral gate at the front which open onto the bilayer between TMs 2 and 7, and are clamped together by SecE at the back. The channel is closed by both a pore ring composed of hydrophobic SecY resides and a short helix (helix 2A) on the extracellular side of the membrane which forms a plug. The plug probably moves laterally to allow the channel to open. The ring and the pore may move independently.</text>
</comment>
<keyword evidence="8 9" id="KW-0472">Membrane</keyword>
<dbReference type="NCBIfam" id="TIGR00967">
    <property type="entry name" value="3a0501s007"/>
    <property type="match status" value="1"/>
</dbReference>
<sequence>MAAIWIWMSPAEINMSTMPLALRTSSSNPARYRVYYGELFIVETEGCSMNWRIIVRSLKNRDMQKRLGIVFGLIVAFRFLAHVPVPLANPTELKSIIEGVVSSSDFGGFLNLMSGGALSQISIVLVGMSPFITASIITQLLTKAIPKLEELHKDGESGRRKIQQWTRIVTVPLAIVQSIAFVYILQQSVLAGSTTGSAQSTPWQWVIAVTSMTAGSVLLMWLGELMTEQGIGNGISLVIFAGIISQLPTTFGTLISSLFSTAKGQLSMFGWFNVPVDPTTFWLVLAIGIIGLLLLYMLVKINEAQRVITINYAKRVAGNTSYGGVKSILPVKLIAAGVIPVIFAVAFLSLPAFVGQVMKVMPGANATVANNLVKWFQSPTAKNFANGDWTVMIYPVLYFLLVIAFTYFYTGIVFNANEIAENLQKQGGFIAGVRPGATTEKYLSTTVNRLVLFGSIALGIIAIMPFIMDYIFAQLGLNISNLSIGGTGLLIVVTVGLETLRQVNSRALMVTYDDFDIDELGGSNTKKRRLPKLKFSKFRRAKA</sequence>
<feature type="transmembrane region" description="Helical" evidence="9">
    <location>
        <begin position="121"/>
        <end position="145"/>
    </location>
</feature>
<evidence type="ECO:0000256" key="11">
    <source>
        <dbReference type="RuleBase" id="RU003484"/>
    </source>
</evidence>
<evidence type="ECO:0000256" key="1">
    <source>
        <dbReference type="ARBA" id="ARBA00004141"/>
    </source>
</evidence>
<feature type="transmembrane region" description="Helical" evidence="9">
    <location>
        <begin position="67"/>
        <end position="85"/>
    </location>
</feature>
<dbReference type="PANTHER" id="PTHR10906">
    <property type="entry name" value="SECY/SEC61-ALPHA FAMILY MEMBER"/>
    <property type="match status" value="1"/>
</dbReference>
<keyword evidence="14" id="KW-1185">Reference proteome</keyword>
<keyword evidence="5 9" id="KW-0653">Protein transport</keyword>
<feature type="transmembrane region" description="Helical" evidence="9">
    <location>
        <begin position="392"/>
        <end position="416"/>
    </location>
</feature>
<evidence type="ECO:0000256" key="5">
    <source>
        <dbReference type="ARBA" id="ARBA00022927"/>
    </source>
</evidence>
<feature type="transmembrane region" description="Helical" evidence="9">
    <location>
        <begin position="333"/>
        <end position="354"/>
    </location>
</feature>
<evidence type="ECO:0000256" key="2">
    <source>
        <dbReference type="ARBA" id="ARBA00005751"/>
    </source>
</evidence>
<dbReference type="InterPro" id="IPR030659">
    <property type="entry name" value="SecY_CS"/>
</dbReference>
<comment type="subcellular location">
    <subcellularLocation>
        <location evidence="9">Cell membrane</location>
        <topology evidence="9">Multi-pass membrane protein</topology>
    </subcellularLocation>
    <subcellularLocation>
        <location evidence="1 11">Membrane</location>
        <topology evidence="1 11">Multi-pass membrane protein</topology>
    </subcellularLocation>
</comment>
<evidence type="ECO:0000256" key="8">
    <source>
        <dbReference type="ARBA" id="ARBA00023136"/>
    </source>
</evidence>
<name>A0ABY8WWS4_9BACT</name>
<feature type="transmembrane region" description="Helical" evidence="9">
    <location>
        <begin position="450"/>
        <end position="473"/>
    </location>
</feature>
<dbReference type="Pfam" id="PF00344">
    <property type="entry name" value="SecY"/>
    <property type="match status" value="1"/>
</dbReference>
<dbReference type="PROSITE" id="PS00756">
    <property type="entry name" value="SECY_2"/>
    <property type="match status" value="1"/>
</dbReference>
<evidence type="ECO:0000256" key="7">
    <source>
        <dbReference type="ARBA" id="ARBA00023010"/>
    </source>
</evidence>
<evidence type="ECO:0000313" key="14">
    <source>
        <dbReference type="Proteomes" id="UP001177295"/>
    </source>
</evidence>
<dbReference type="EMBL" id="CP124550">
    <property type="protein sequence ID" value="WIO46074.1"/>
    <property type="molecule type" value="Genomic_DNA"/>
</dbReference>
<feature type="transmembrane region" description="Helical" evidence="9">
    <location>
        <begin position="235"/>
        <end position="259"/>
    </location>
</feature>
<keyword evidence="7 9" id="KW-0811">Translocation</keyword>